<feature type="transmembrane region" description="Helical" evidence="2">
    <location>
        <begin position="15"/>
        <end position="37"/>
    </location>
</feature>
<evidence type="ECO:0000256" key="2">
    <source>
        <dbReference type="SAM" id="Phobius"/>
    </source>
</evidence>
<feature type="region of interest" description="Disordered" evidence="1">
    <location>
        <begin position="77"/>
        <end position="97"/>
    </location>
</feature>
<organism evidence="3 4">
    <name type="scientific">Romanomermis culicivorax</name>
    <name type="common">Nematode worm</name>
    <dbReference type="NCBI Taxonomy" id="13658"/>
    <lineage>
        <taxon>Eukaryota</taxon>
        <taxon>Metazoa</taxon>
        <taxon>Ecdysozoa</taxon>
        <taxon>Nematoda</taxon>
        <taxon>Enoplea</taxon>
        <taxon>Dorylaimia</taxon>
        <taxon>Mermithida</taxon>
        <taxon>Mermithoidea</taxon>
        <taxon>Mermithidae</taxon>
        <taxon>Romanomermis</taxon>
    </lineage>
</organism>
<protein>
    <submittedName>
        <fullName evidence="4">Uncharacterized protein</fullName>
    </submittedName>
</protein>
<keyword evidence="2" id="KW-0472">Membrane</keyword>
<dbReference type="Proteomes" id="UP000887565">
    <property type="component" value="Unplaced"/>
</dbReference>
<proteinExistence type="predicted"/>
<keyword evidence="3" id="KW-1185">Reference proteome</keyword>
<accession>A0A915HW33</accession>
<evidence type="ECO:0000256" key="1">
    <source>
        <dbReference type="SAM" id="MobiDB-lite"/>
    </source>
</evidence>
<evidence type="ECO:0000313" key="4">
    <source>
        <dbReference type="WBParaSite" id="nRc.2.0.1.t06000-RA"/>
    </source>
</evidence>
<keyword evidence="2" id="KW-1133">Transmembrane helix</keyword>
<name>A0A915HW33_ROMCU</name>
<feature type="compositionally biased region" description="Polar residues" evidence="1">
    <location>
        <begin position="77"/>
        <end position="87"/>
    </location>
</feature>
<dbReference type="AlphaFoldDB" id="A0A915HW33"/>
<evidence type="ECO:0000313" key="3">
    <source>
        <dbReference type="Proteomes" id="UP000887565"/>
    </source>
</evidence>
<keyword evidence="2" id="KW-0812">Transmembrane</keyword>
<dbReference type="WBParaSite" id="nRc.2.0.1.t06000-RA">
    <property type="protein sequence ID" value="nRc.2.0.1.t06000-RA"/>
    <property type="gene ID" value="nRc.2.0.1.g06000"/>
</dbReference>
<sequence>MIGKLTNGKFEITEINVIFDILTSIILIISFSSIVPLPSMSYIRNAHSSFFSGVPLDVTFMAKRNSLKSMQPELSVSNVRKTCSQKPSAEPDGKKSL</sequence>
<reference evidence="4" key="1">
    <citation type="submission" date="2022-11" db="UniProtKB">
        <authorList>
            <consortium name="WormBaseParasite"/>
        </authorList>
    </citation>
    <scope>IDENTIFICATION</scope>
</reference>